<evidence type="ECO:0000256" key="2">
    <source>
        <dbReference type="PROSITE-ProRule" id="PRU00169"/>
    </source>
</evidence>
<evidence type="ECO:0000256" key="1">
    <source>
        <dbReference type="ARBA" id="ARBA00022553"/>
    </source>
</evidence>
<accession>A0ABQ0C7N2</accession>
<keyword evidence="5" id="KW-1185">Reference proteome</keyword>
<dbReference type="InterPro" id="IPR001789">
    <property type="entry name" value="Sig_transdc_resp-reg_receiver"/>
</dbReference>
<dbReference type="RefSeq" id="WP_420904612.1">
    <property type="nucleotide sequence ID" value="NZ_BAAFGK010000004.1"/>
</dbReference>
<keyword evidence="1 2" id="KW-0597">Phosphoprotein</keyword>
<dbReference type="InterPro" id="IPR011006">
    <property type="entry name" value="CheY-like_superfamily"/>
</dbReference>
<evidence type="ECO:0000259" key="3">
    <source>
        <dbReference type="PROSITE" id="PS50110"/>
    </source>
</evidence>
<dbReference type="Proteomes" id="UP001628193">
    <property type="component" value="Unassembled WGS sequence"/>
</dbReference>
<dbReference type="EMBL" id="BAAFGK010000004">
    <property type="protein sequence ID" value="GAB0056896.1"/>
    <property type="molecule type" value="Genomic_DNA"/>
</dbReference>
<sequence>MARILIIDDDEPFRVHLGTLLRNAGHVVLEVECALNALDKIALDPFDLLITDIFMPRMDGFELLSALLRHHPRIRVIAMSGGGMTMSPNLALSVAKKLGATELISKPFQPGDVLRAVDHALASLT</sequence>
<dbReference type="PROSITE" id="PS50110">
    <property type="entry name" value="RESPONSE_REGULATORY"/>
    <property type="match status" value="1"/>
</dbReference>
<feature type="modified residue" description="4-aspartylphosphate" evidence="2">
    <location>
        <position position="52"/>
    </location>
</feature>
<feature type="domain" description="Response regulatory" evidence="3">
    <location>
        <begin position="3"/>
        <end position="121"/>
    </location>
</feature>
<evidence type="ECO:0000313" key="4">
    <source>
        <dbReference type="EMBL" id="GAB0056896.1"/>
    </source>
</evidence>
<dbReference type="SMART" id="SM00448">
    <property type="entry name" value="REC"/>
    <property type="match status" value="1"/>
</dbReference>
<proteinExistence type="predicted"/>
<protein>
    <submittedName>
        <fullName evidence="4">Response regulator receiver protein CpdR</fullName>
    </submittedName>
</protein>
<dbReference type="PANTHER" id="PTHR44591:SF23">
    <property type="entry name" value="CHEY SUBFAMILY"/>
    <property type="match status" value="1"/>
</dbReference>
<dbReference type="SUPFAM" id="SSF52172">
    <property type="entry name" value="CheY-like"/>
    <property type="match status" value="1"/>
</dbReference>
<name>A0ABQ0C7N2_9PROT</name>
<dbReference type="Pfam" id="PF00072">
    <property type="entry name" value="Response_reg"/>
    <property type="match status" value="1"/>
</dbReference>
<evidence type="ECO:0000313" key="5">
    <source>
        <dbReference type="Proteomes" id="UP001628193"/>
    </source>
</evidence>
<reference evidence="4 5" key="2">
    <citation type="submission" date="2024-09" db="EMBL/GenBank/DDBJ databases">
        <title>Draft genome sequence of Candidatus Magnetaquicoccaceae bacterium FCR-1.</title>
        <authorList>
            <person name="Shimoshige H."/>
            <person name="Shimamura S."/>
            <person name="Taoka A."/>
            <person name="Kobayashi H."/>
            <person name="Maekawa T."/>
        </authorList>
    </citation>
    <scope>NUCLEOTIDE SEQUENCE [LARGE SCALE GENOMIC DNA]</scope>
    <source>
        <strain evidence="4 5">FCR-1</strain>
    </source>
</reference>
<reference evidence="4 5" key="1">
    <citation type="submission" date="2024-05" db="EMBL/GenBank/DDBJ databases">
        <authorList>
            <consortium name="Candidatus Magnetaquicoccaceae bacterium FCR-1 genome sequencing consortium"/>
            <person name="Shimoshige H."/>
            <person name="Shimamura S."/>
            <person name="Taoka A."/>
            <person name="Kobayashi H."/>
            <person name="Maekawa T."/>
        </authorList>
    </citation>
    <scope>NUCLEOTIDE SEQUENCE [LARGE SCALE GENOMIC DNA]</scope>
    <source>
        <strain evidence="4 5">FCR-1</strain>
    </source>
</reference>
<comment type="caution">
    <text evidence="4">The sequence shown here is derived from an EMBL/GenBank/DDBJ whole genome shotgun (WGS) entry which is preliminary data.</text>
</comment>
<organism evidence="4 5">
    <name type="scientific">Candidatus Magnetaquiglobus chichijimensis</name>
    <dbReference type="NCBI Taxonomy" id="3141448"/>
    <lineage>
        <taxon>Bacteria</taxon>
        <taxon>Pseudomonadati</taxon>
        <taxon>Pseudomonadota</taxon>
        <taxon>Magnetococcia</taxon>
        <taxon>Magnetococcales</taxon>
        <taxon>Candidatus Magnetaquicoccaceae</taxon>
        <taxon>Candidatus Magnetaquiglobus</taxon>
    </lineage>
</organism>
<dbReference type="Gene3D" id="3.40.50.2300">
    <property type="match status" value="1"/>
</dbReference>
<gene>
    <name evidence="4" type="primary">cpdR_1</name>
    <name evidence="4" type="ORF">SIID45300_01211</name>
</gene>
<dbReference type="InterPro" id="IPR050595">
    <property type="entry name" value="Bact_response_regulator"/>
</dbReference>
<dbReference type="PANTHER" id="PTHR44591">
    <property type="entry name" value="STRESS RESPONSE REGULATOR PROTEIN 1"/>
    <property type="match status" value="1"/>
</dbReference>